<dbReference type="PANTHER" id="PTHR12526:SF636">
    <property type="entry name" value="BLL3647 PROTEIN"/>
    <property type="match status" value="1"/>
</dbReference>
<dbReference type="Pfam" id="PF13692">
    <property type="entry name" value="Glyco_trans_1_4"/>
    <property type="match status" value="1"/>
</dbReference>
<comment type="caution">
    <text evidence="2">The sequence shown here is derived from an EMBL/GenBank/DDBJ whole genome shotgun (WGS) entry which is preliminary data.</text>
</comment>
<name>A0ABT1DCP8_9PROT</name>
<dbReference type="SUPFAM" id="SSF53756">
    <property type="entry name" value="UDP-Glycosyltransferase/glycogen phosphorylase"/>
    <property type="match status" value="1"/>
</dbReference>
<protein>
    <submittedName>
        <fullName evidence="2">Glycosyltransferase family 4 protein</fullName>
    </submittedName>
</protein>
<gene>
    <name evidence="2" type="ORF">JYK14_26610</name>
</gene>
<sequence>MTRRLRRLLIALPSAGLGGAELQTAMLAEDLVESGVELVLAIEPELLPRFARMAGPRLAPLLHPAEIAWREARGAGENIARQARQAARLRDLLRPDAVLVPLPWPSHGIGLLHGFAGTPLLAVGHLAPAALPPEEAAAARAAPPAHFIAVATPTAARLAAAFGLPPGAVAVIPNGVPVPEEDRIARRAARAAKRAMLALPEAAGLLVFAGRLEPAKGADMLPAIAAALRGRAGIAVLGQGGLWPDLEGHGLWLLGQVPDVPDWLLAADALLLPSRLEGCPLIFLEAAARRCPVVATAAALEAFPDAGSLAAIARNPGAARLAELAVEVLARPDPARIAAAHRRACAQDRAAMLGQYRARLRALMG</sequence>
<accession>A0ABT1DCP8</accession>
<dbReference type="CDD" id="cd03801">
    <property type="entry name" value="GT4_PimA-like"/>
    <property type="match status" value="1"/>
</dbReference>
<dbReference type="Pfam" id="PF13439">
    <property type="entry name" value="Glyco_transf_4"/>
    <property type="match status" value="1"/>
</dbReference>
<dbReference type="Gene3D" id="3.40.50.2000">
    <property type="entry name" value="Glycogen Phosphorylase B"/>
    <property type="match status" value="2"/>
</dbReference>
<evidence type="ECO:0000313" key="2">
    <source>
        <dbReference type="EMBL" id="MCO6419712.1"/>
    </source>
</evidence>
<evidence type="ECO:0000313" key="3">
    <source>
        <dbReference type="Proteomes" id="UP001523392"/>
    </source>
</evidence>
<organism evidence="2 3">
    <name type="scientific">Siccirubricoccus soli</name>
    <dbReference type="NCBI Taxonomy" id="2899147"/>
    <lineage>
        <taxon>Bacteria</taxon>
        <taxon>Pseudomonadati</taxon>
        <taxon>Pseudomonadota</taxon>
        <taxon>Alphaproteobacteria</taxon>
        <taxon>Acetobacterales</taxon>
        <taxon>Roseomonadaceae</taxon>
        <taxon>Siccirubricoccus</taxon>
    </lineage>
</organism>
<dbReference type="Proteomes" id="UP001523392">
    <property type="component" value="Unassembled WGS sequence"/>
</dbReference>
<feature type="domain" description="Glycosyltransferase subfamily 4-like N-terminal" evidence="1">
    <location>
        <begin position="18"/>
        <end position="177"/>
    </location>
</feature>
<dbReference type="RefSeq" id="WP_252956393.1">
    <property type="nucleotide sequence ID" value="NZ_JAFIRR010000218.1"/>
</dbReference>
<dbReference type="InterPro" id="IPR028098">
    <property type="entry name" value="Glyco_trans_4-like_N"/>
</dbReference>
<reference evidence="2 3" key="1">
    <citation type="submission" date="2021-12" db="EMBL/GenBank/DDBJ databases">
        <title>Siccirubricoccus leaddurans sp. nov., a high concentration Zn2+ tolerance bacterium.</title>
        <authorList>
            <person name="Cao Y."/>
        </authorList>
    </citation>
    <scope>NUCLEOTIDE SEQUENCE [LARGE SCALE GENOMIC DNA]</scope>
    <source>
        <strain evidence="2 3">KC 17139</strain>
    </source>
</reference>
<keyword evidence="3" id="KW-1185">Reference proteome</keyword>
<dbReference type="PANTHER" id="PTHR12526">
    <property type="entry name" value="GLYCOSYLTRANSFERASE"/>
    <property type="match status" value="1"/>
</dbReference>
<proteinExistence type="predicted"/>
<evidence type="ECO:0000259" key="1">
    <source>
        <dbReference type="Pfam" id="PF13439"/>
    </source>
</evidence>
<dbReference type="EMBL" id="JAFIRR010000218">
    <property type="protein sequence ID" value="MCO6419712.1"/>
    <property type="molecule type" value="Genomic_DNA"/>
</dbReference>